<accession>A0ABN0WLQ6</accession>
<dbReference type="Gene3D" id="3.40.640.10">
    <property type="entry name" value="Type I PLP-dependent aspartate aminotransferase-like (Major domain)"/>
    <property type="match status" value="1"/>
</dbReference>
<evidence type="ECO:0000259" key="4">
    <source>
        <dbReference type="Pfam" id="PF01212"/>
    </source>
</evidence>
<evidence type="ECO:0000256" key="3">
    <source>
        <dbReference type="ARBA" id="ARBA00022898"/>
    </source>
</evidence>
<dbReference type="EMBL" id="BAAABM010000029">
    <property type="protein sequence ID" value="GAA0341342.1"/>
    <property type="molecule type" value="Genomic_DNA"/>
</dbReference>
<evidence type="ECO:0000256" key="2">
    <source>
        <dbReference type="ARBA" id="ARBA00006966"/>
    </source>
</evidence>
<dbReference type="InterPro" id="IPR023603">
    <property type="entry name" value="Low_specificity_L-TA-like"/>
</dbReference>
<dbReference type="InterPro" id="IPR001597">
    <property type="entry name" value="ArAA_b-elim_lyase/Thr_aldolase"/>
</dbReference>
<keyword evidence="6" id="KW-1185">Reference proteome</keyword>
<organism evidence="5 6">
    <name type="scientific">Actinoallomurus spadix</name>
    <dbReference type="NCBI Taxonomy" id="79912"/>
    <lineage>
        <taxon>Bacteria</taxon>
        <taxon>Bacillati</taxon>
        <taxon>Actinomycetota</taxon>
        <taxon>Actinomycetes</taxon>
        <taxon>Streptosporangiales</taxon>
        <taxon>Thermomonosporaceae</taxon>
        <taxon>Actinoallomurus</taxon>
    </lineage>
</organism>
<proteinExistence type="inferred from homology"/>
<dbReference type="Proteomes" id="UP001501822">
    <property type="component" value="Unassembled WGS sequence"/>
</dbReference>
<gene>
    <name evidence="5" type="ORF">GCM10010151_33600</name>
</gene>
<reference evidence="5 6" key="1">
    <citation type="journal article" date="2019" name="Int. J. Syst. Evol. Microbiol.">
        <title>The Global Catalogue of Microorganisms (GCM) 10K type strain sequencing project: providing services to taxonomists for standard genome sequencing and annotation.</title>
        <authorList>
            <consortium name="The Broad Institute Genomics Platform"/>
            <consortium name="The Broad Institute Genome Sequencing Center for Infectious Disease"/>
            <person name="Wu L."/>
            <person name="Ma J."/>
        </authorList>
    </citation>
    <scope>NUCLEOTIDE SEQUENCE [LARGE SCALE GENOMIC DNA]</scope>
    <source>
        <strain evidence="5 6">JCM 3146</strain>
    </source>
</reference>
<protein>
    <submittedName>
        <fullName evidence="5">GntG family PLP-dependent aldolase</fullName>
    </submittedName>
</protein>
<dbReference type="NCBIfam" id="NF041359">
    <property type="entry name" value="GntG_guanitoxin"/>
    <property type="match status" value="1"/>
</dbReference>
<dbReference type="Gene3D" id="3.90.1150.10">
    <property type="entry name" value="Aspartate Aminotransferase, domain 1"/>
    <property type="match status" value="1"/>
</dbReference>
<dbReference type="InterPro" id="IPR015422">
    <property type="entry name" value="PyrdxlP-dep_Trfase_small"/>
</dbReference>
<dbReference type="InterPro" id="IPR015421">
    <property type="entry name" value="PyrdxlP-dep_Trfase_major"/>
</dbReference>
<evidence type="ECO:0000313" key="5">
    <source>
        <dbReference type="EMBL" id="GAA0341342.1"/>
    </source>
</evidence>
<dbReference type="SUPFAM" id="SSF53383">
    <property type="entry name" value="PLP-dependent transferases"/>
    <property type="match status" value="1"/>
</dbReference>
<feature type="domain" description="Aromatic amino acid beta-eliminating lyase/threonine aldolase" evidence="4">
    <location>
        <begin position="5"/>
        <end position="271"/>
    </location>
</feature>
<evidence type="ECO:0000313" key="6">
    <source>
        <dbReference type="Proteomes" id="UP001501822"/>
    </source>
</evidence>
<name>A0ABN0WLQ6_9ACTN</name>
<evidence type="ECO:0000256" key="1">
    <source>
        <dbReference type="ARBA" id="ARBA00001933"/>
    </source>
</evidence>
<dbReference type="PANTHER" id="PTHR48097">
    <property type="entry name" value="L-THREONINE ALDOLASE-RELATED"/>
    <property type="match status" value="1"/>
</dbReference>
<dbReference type="RefSeq" id="WP_252798591.1">
    <property type="nucleotide sequence ID" value="NZ_BAAABM010000029.1"/>
</dbReference>
<dbReference type="PIRSF" id="PIRSF017617">
    <property type="entry name" value="Thr_aldolase"/>
    <property type="match status" value="1"/>
</dbReference>
<sequence>MDVIDLRSDTRTTPDPRMRAAMARAEVGDDSFGDDPTVLELEERVVGLLGTKAALFTAGGTMSNLLAVLAGIGPGGGTVVAGAQSHLLHYENDGARVLARARVQAVPDPHGELDGDAVTAALADGPRPALLWLENTSNRYGGNALDEASSHRQAAPARRAGTAVHLDGARLANAAVALGRRPAELAAVADTVSFSLCKGLGAPAGSLLCGPVELIEEARYFRRMIGGTLHQAGVLAAAGLVALDRLPELAEDHRRAAALRAALAGSAGVETSAIPRPTNMALFQVPGVPAEEALERLAGAGVLGLPITADLVRLVVHREHSDTDIERAAERIASVFPGGRA</sequence>
<comment type="cofactor">
    <cofactor evidence="1">
        <name>pyridoxal 5'-phosphate</name>
        <dbReference type="ChEBI" id="CHEBI:597326"/>
    </cofactor>
</comment>
<dbReference type="PANTHER" id="PTHR48097:SF9">
    <property type="entry name" value="L-THREONINE ALDOLASE"/>
    <property type="match status" value="1"/>
</dbReference>
<comment type="similarity">
    <text evidence="2">Belongs to the threonine aldolase family.</text>
</comment>
<dbReference type="Pfam" id="PF01212">
    <property type="entry name" value="Beta_elim_lyase"/>
    <property type="match status" value="1"/>
</dbReference>
<comment type="caution">
    <text evidence="5">The sequence shown here is derived from an EMBL/GenBank/DDBJ whole genome shotgun (WGS) entry which is preliminary data.</text>
</comment>
<dbReference type="InterPro" id="IPR015424">
    <property type="entry name" value="PyrdxlP-dep_Trfase"/>
</dbReference>
<keyword evidence="3" id="KW-0663">Pyridoxal phosphate</keyword>